<name>A0AAW7KHV5_ENTFL</name>
<reference evidence="1" key="1">
    <citation type="journal article" date="2023" name="Pathogens">
        <title>Prevalence of Enterococcus spp. and the Whole-Genome Characteristics of Enterococcus faecium and Enterococcus faecalis Strains Isolated from Free-Living Birds in Poland.</title>
        <authorList>
            <person name="Kwit R."/>
            <person name="Zajac M."/>
            <person name="Smialowska-Weglinska A."/>
            <person name="Skarzynska M."/>
            <person name="Bomba A."/>
            <person name="Lalak A."/>
            <person name="Skrzypiec E."/>
            <person name="Wojdat D."/>
            <person name="Koza W."/>
            <person name="Mikos-Wojewoda E."/>
            <person name="Pasim P."/>
            <person name="Skora M."/>
            <person name="Polak M."/>
            <person name="Wiacek J."/>
            <person name="Wasyl D."/>
        </authorList>
    </citation>
    <scope>NUCLEOTIDE SEQUENCE</scope>
    <source>
        <strain evidence="1">691B_2</strain>
    </source>
</reference>
<sequence>MKKIINKLFSLCLIIFIILGSNTSIISYAMDNESGQQIRSISVEYPENKTEIVATKDWATVSL</sequence>
<evidence type="ECO:0000313" key="2">
    <source>
        <dbReference type="Proteomes" id="UP001173174"/>
    </source>
</evidence>
<protein>
    <submittedName>
        <fullName evidence="1">Uncharacterized protein</fullName>
    </submittedName>
</protein>
<dbReference type="EMBL" id="JAREWH010000178">
    <property type="protein sequence ID" value="MDN3194084.1"/>
    <property type="molecule type" value="Genomic_DNA"/>
</dbReference>
<gene>
    <name evidence="1" type="ORF">P0E79_16600</name>
</gene>
<feature type="non-terminal residue" evidence="1">
    <location>
        <position position="63"/>
    </location>
</feature>
<reference evidence="1" key="2">
    <citation type="submission" date="2023-03" db="EMBL/GenBank/DDBJ databases">
        <authorList>
            <person name="Zajac M."/>
            <person name="Kwit R."/>
            <person name="Wasyl D."/>
        </authorList>
    </citation>
    <scope>NUCLEOTIDE SEQUENCE</scope>
    <source>
        <strain evidence="1">691B_2</strain>
    </source>
</reference>
<accession>A0AAW7KHV5</accession>
<proteinExistence type="predicted"/>
<organism evidence="1 2">
    <name type="scientific">Enterococcus faecalis</name>
    <name type="common">Streptococcus faecalis</name>
    <dbReference type="NCBI Taxonomy" id="1351"/>
    <lineage>
        <taxon>Bacteria</taxon>
        <taxon>Bacillati</taxon>
        <taxon>Bacillota</taxon>
        <taxon>Bacilli</taxon>
        <taxon>Lactobacillales</taxon>
        <taxon>Enterococcaceae</taxon>
        <taxon>Enterococcus</taxon>
    </lineage>
</organism>
<evidence type="ECO:0000313" key="1">
    <source>
        <dbReference type="EMBL" id="MDN3194084.1"/>
    </source>
</evidence>
<comment type="caution">
    <text evidence="1">The sequence shown here is derived from an EMBL/GenBank/DDBJ whole genome shotgun (WGS) entry which is preliminary data.</text>
</comment>
<dbReference type="Proteomes" id="UP001173174">
    <property type="component" value="Unassembled WGS sequence"/>
</dbReference>
<dbReference type="AlphaFoldDB" id="A0AAW7KHV5"/>